<evidence type="ECO:0000256" key="1">
    <source>
        <dbReference type="SAM" id="MobiDB-lite"/>
    </source>
</evidence>
<dbReference type="Proteomes" id="UP000029444">
    <property type="component" value="Unassembled WGS sequence"/>
</dbReference>
<evidence type="ECO:0008006" key="4">
    <source>
        <dbReference type="Google" id="ProtNLM"/>
    </source>
</evidence>
<protein>
    <recommendedName>
        <fullName evidence="4">SapC family protein</fullName>
    </recommendedName>
</protein>
<sequence>MTSAHRQHPGGDSNVVPFSPRRKAAQPPILRLSPEYDGIELLYANDQHPDTLFSLKILAWARLANGDTVAMVPWLKTPVTAMALADPLNGRWEGYRLPGSDYLFVDAPEHKVQELDAAIRFFGKPQPGTQSVQEIPDTIGTHAVFSADEFHTISLMEVVSWRLHADGTLIAMVAEESDPVETPVLPGAKCLVSAQEKEDFQYFFQHGIANRLKERDPEALAAVAMLATER</sequence>
<dbReference type="STRING" id="1177154.Y5S_00078"/>
<keyword evidence="3" id="KW-1185">Reference proteome</keyword>
<organism evidence="2 3">
    <name type="scientific">Alcanivorax nanhaiticus</name>
    <dbReference type="NCBI Taxonomy" id="1177154"/>
    <lineage>
        <taxon>Bacteria</taxon>
        <taxon>Pseudomonadati</taxon>
        <taxon>Pseudomonadota</taxon>
        <taxon>Gammaproteobacteria</taxon>
        <taxon>Oceanospirillales</taxon>
        <taxon>Alcanivoracaceae</taxon>
        <taxon>Alcanivorax</taxon>
    </lineage>
</organism>
<name>A0A095SP08_9GAMM</name>
<dbReference type="PATRIC" id="fig|1177154.3.peg.79"/>
<feature type="region of interest" description="Disordered" evidence="1">
    <location>
        <begin position="1"/>
        <end position="20"/>
    </location>
</feature>
<dbReference type="EMBL" id="ARXV01000001">
    <property type="protein sequence ID" value="KGD66411.1"/>
    <property type="molecule type" value="Genomic_DNA"/>
</dbReference>
<dbReference type="eggNOG" id="ENOG502Z90S">
    <property type="taxonomic scope" value="Bacteria"/>
</dbReference>
<evidence type="ECO:0000313" key="2">
    <source>
        <dbReference type="EMBL" id="KGD66411.1"/>
    </source>
</evidence>
<reference evidence="2 3" key="1">
    <citation type="submission" date="2012-09" db="EMBL/GenBank/DDBJ databases">
        <title>Genome Sequence of alkane-degrading Bacterium Alcanivorax sp. 19-m-6.</title>
        <authorList>
            <person name="Lai Q."/>
            <person name="Shao Z."/>
        </authorList>
    </citation>
    <scope>NUCLEOTIDE SEQUENCE [LARGE SCALE GENOMIC DNA]</scope>
    <source>
        <strain evidence="2 3">19-m-6</strain>
    </source>
</reference>
<comment type="caution">
    <text evidence="2">The sequence shown here is derived from an EMBL/GenBank/DDBJ whole genome shotgun (WGS) entry which is preliminary data.</text>
</comment>
<dbReference type="OrthoDB" id="6380783at2"/>
<dbReference type="AlphaFoldDB" id="A0A095SP08"/>
<proteinExistence type="predicted"/>
<dbReference type="RefSeq" id="WP_035229283.1">
    <property type="nucleotide sequence ID" value="NZ_ARXV01000001.1"/>
</dbReference>
<evidence type="ECO:0000313" key="3">
    <source>
        <dbReference type="Proteomes" id="UP000029444"/>
    </source>
</evidence>
<accession>A0A095SP08</accession>
<gene>
    <name evidence="2" type="ORF">Y5S_00078</name>
</gene>